<keyword evidence="5" id="KW-0349">Heme</keyword>
<evidence type="ECO:0000256" key="12">
    <source>
        <dbReference type="ARBA" id="ARBA00037975"/>
    </source>
</evidence>
<feature type="transmembrane region" description="Helical" evidence="13">
    <location>
        <begin position="13"/>
        <end position="33"/>
    </location>
</feature>
<comment type="similarity">
    <text evidence="12">Belongs to the cytochrome b561 family.</text>
</comment>
<comment type="subcellular location">
    <subcellularLocation>
        <location evidence="2">Cell membrane</location>
        <topology evidence="2">Multi-pass membrane protein</topology>
    </subcellularLocation>
</comment>
<evidence type="ECO:0000256" key="7">
    <source>
        <dbReference type="ARBA" id="ARBA00022723"/>
    </source>
</evidence>
<evidence type="ECO:0000256" key="11">
    <source>
        <dbReference type="ARBA" id="ARBA00023136"/>
    </source>
</evidence>
<protein>
    <submittedName>
        <fullName evidence="15">Cytochrome B</fullName>
    </submittedName>
</protein>
<keyword evidence="4" id="KW-1003">Cell membrane</keyword>
<organism evidence="15 16">
    <name type="scientific">Paracoccus zhejiangensis</name>
    <dbReference type="NCBI Taxonomy" id="1077935"/>
    <lineage>
        <taxon>Bacteria</taxon>
        <taxon>Pseudomonadati</taxon>
        <taxon>Pseudomonadota</taxon>
        <taxon>Alphaproteobacteria</taxon>
        <taxon>Rhodobacterales</taxon>
        <taxon>Paracoccaceae</taxon>
        <taxon>Paracoccus</taxon>
    </lineage>
</organism>
<dbReference type="OrthoDB" id="8156287at2"/>
<evidence type="ECO:0000313" key="16">
    <source>
        <dbReference type="Proteomes" id="UP000234530"/>
    </source>
</evidence>
<evidence type="ECO:0000256" key="3">
    <source>
        <dbReference type="ARBA" id="ARBA00022448"/>
    </source>
</evidence>
<evidence type="ECO:0000313" key="15">
    <source>
        <dbReference type="EMBL" id="AUH65015.1"/>
    </source>
</evidence>
<evidence type="ECO:0000256" key="13">
    <source>
        <dbReference type="SAM" id="Phobius"/>
    </source>
</evidence>
<keyword evidence="10" id="KW-0408">Iron</keyword>
<dbReference type="Pfam" id="PF01292">
    <property type="entry name" value="Ni_hydr_CYTB"/>
    <property type="match status" value="1"/>
</dbReference>
<dbReference type="GO" id="GO:0046872">
    <property type="term" value="F:metal ion binding"/>
    <property type="evidence" value="ECO:0007669"/>
    <property type="project" value="UniProtKB-KW"/>
</dbReference>
<keyword evidence="6 13" id="KW-0812">Transmembrane</keyword>
<dbReference type="SUPFAM" id="SSF81342">
    <property type="entry name" value="Transmembrane di-heme cytochromes"/>
    <property type="match status" value="1"/>
</dbReference>
<dbReference type="KEGG" id="pzh:CX676_13245"/>
<keyword evidence="16" id="KW-1185">Reference proteome</keyword>
<feature type="transmembrane region" description="Helical" evidence="13">
    <location>
        <begin position="45"/>
        <end position="66"/>
    </location>
</feature>
<evidence type="ECO:0000256" key="8">
    <source>
        <dbReference type="ARBA" id="ARBA00022982"/>
    </source>
</evidence>
<feature type="domain" description="Cytochrome b561 bacterial/Ni-hydrogenase" evidence="14">
    <location>
        <begin position="7"/>
        <end position="177"/>
    </location>
</feature>
<evidence type="ECO:0000259" key="14">
    <source>
        <dbReference type="Pfam" id="PF01292"/>
    </source>
</evidence>
<dbReference type="InterPro" id="IPR052168">
    <property type="entry name" value="Cytochrome_b561_oxidase"/>
</dbReference>
<evidence type="ECO:0000256" key="10">
    <source>
        <dbReference type="ARBA" id="ARBA00023004"/>
    </source>
</evidence>
<feature type="transmembrane region" description="Helical" evidence="13">
    <location>
        <begin position="144"/>
        <end position="166"/>
    </location>
</feature>
<keyword evidence="9 13" id="KW-1133">Transmembrane helix</keyword>
<dbReference type="InterPro" id="IPR011577">
    <property type="entry name" value="Cyt_b561_bac/Ni-Hgenase"/>
</dbReference>
<dbReference type="Gene3D" id="1.20.950.20">
    <property type="entry name" value="Transmembrane di-heme cytochromes, Chain C"/>
    <property type="match status" value="1"/>
</dbReference>
<dbReference type="GO" id="GO:0022904">
    <property type="term" value="P:respiratory electron transport chain"/>
    <property type="evidence" value="ECO:0007669"/>
    <property type="project" value="InterPro"/>
</dbReference>
<proteinExistence type="inferred from homology"/>
<dbReference type="GO" id="GO:0005886">
    <property type="term" value="C:plasma membrane"/>
    <property type="evidence" value="ECO:0007669"/>
    <property type="project" value="UniProtKB-SubCell"/>
</dbReference>
<dbReference type="PANTHER" id="PTHR30529">
    <property type="entry name" value="CYTOCHROME B561"/>
    <property type="match status" value="1"/>
</dbReference>
<feature type="transmembrane region" description="Helical" evidence="13">
    <location>
        <begin position="92"/>
        <end position="109"/>
    </location>
</feature>
<sequence>MEHQQGYARPARIYHWVIAGLVLLMIPAGLIMIQQGLPRPVQDTLFIFHKNTGLIVFLLMLARLVWRLRHPPPPLPADIAPWQRRAAELTHLALYVLLIALPISGYLRVRLERFPIESLDALGVPPLVPKNEALAGVFQSVHQACAFLLIALLALHIAAALQHALIRRDGVWSRIWPL</sequence>
<keyword evidence="3" id="KW-0813">Transport</keyword>
<evidence type="ECO:0000256" key="5">
    <source>
        <dbReference type="ARBA" id="ARBA00022617"/>
    </source>
</evidence>
<dbReference type="Proteomes" id="UP000234530">
    <property type="component" value="Chromosome"/>
</dbReference>
<accession>A0A2H5F0D0</accession>
<evidence type="ECO:0000256" key="6">
    <source>
        <dbReference type="ARBA" id="ARBA00022692"/>
    </source>
</evidence>
<reference evidence="15 16" key="1">
    <citation type="journal article" date="2013" name="Antonie Van Leeuwenhoek">
        <title>Paracoccus zhejiangensis sp. nov., isolated from activated sludge in wastewater-treatment system.</title>
        <authorList>
            <person name="Wu Z.G."/>
            <person name="Zhang D.F."/>
            <person name="Liu Y.L."/>
            <person name="Wang F."/>
            <person name="Jiang X."/>
            <person name="Li C."/>
            <person name="Li S.P."/>
            <person name="Hong Q."/>
            <person name="Li W.J."/>
        </authorList>
    </citation>
    <scope>NUCLEOTIDE SEQUENCE [LARGE SCALE GENOMIC DNA]</scope>
    <source>
        <strain evidence="15 16">J6</strain>
    </source>
</reference>
<evidence type="ECO:0000256" key="9">
    <source>
        <dbReference type="ARBA" id="ARBA00022989"/>
    </source>
</evidence>
<dbReference type="PANTHER" id="PTHR30529:SF1">
    <property type="entry name" value="CYTOCHROME B561 HOMOLOG 2"/>
    <property type="match status" value="1"/>
</dbReference>
<dbReference type="InterPro" id="IPR016174">
    <property type="entry name" value="Di-haem_cyt_TM"/>
</dbReference>
<evidence type="ECO:0000256" key="1">
    <source>
        <dbReference type="ARBA" id="ARBA00001970"/>
    </source>
</evidence>
<keyword evidence="7" id="KW-0479">Metal-binding</keyword>
<evidence type="ECO:0000256" key="2">
    <source>
        <dbReference type="ARBA" id="ARBA00004651"/>
    </source>
</evidence>
<dbReference type="GO" id="GO:0020037">
    <property type="term" value="F:heme binding"/>
    <property type="evidence" value="ECO:0007669"/>
    <property type="project" value="TreeGrafter"/>
</dbReference>
<dbReference type="EMBL" id="CP025430">
    <property type="protein sequence ID" value="AUH65015.1"/>
    <property type="molecule type" value="Genomic_DNA"/>
</dbReference>
<gene>
    <name evidence="15" type="ORF">CX676_13245</name>
</gene>
<name>A0A2H5F0D0_9RHOB</name>
<comment type="cofactor">
    <cofactor evidence="1">
        <name>heme b</name>
        <dbReference type="ChEBI" id="CHEBI:60344"/>
    </cofactor>
</comment>
<dbReference type="AlphaFoldDB" id="A0A2H5F0D0"/>
<evidence type="ECO:0000256" key="4">
    <source>
        <dbReference type="ARBA" id="ARBA00022475"/>
    </source>
</evidence>
<dbReference type="GO" id="GO:0009055">
    <property type="term" value="F:electron transfer activity"/>
    <property type="evidence" value="ECO:0007669"/>
    <property type="project" value="InterPro"/>
</dbReference>
<keyword evidence="8" id="KW-0249">Electron transport</keyword>
<dbReference type="RefSeq" id="WP_101753042.1">
    <property type="nucleotide sequence ID" value="NZ_CP025430.1"/>
</dbReference>
<keyword evidence="11 13" id="KW-0472">Membrane</keyword>